<accession>A0A3M6UJE9</accession>
<evidence type="ECO:0000313" key="2">
    <source>
        <dbReference type="EMBL" id="RMX53776.1"/>
    </source>
</evidence>
<evidence type="ECO:0000313" key="3">
    <source>
        <dbReference type="Proteomes" id="UP000275408"/>
    </source>
</evidence>
<proteinExistence type="predicted"/>
<keyword evidence="1" id="KW-1133">Transmembrane helix</keyword>
<keyword evidence="1" id="KW-0812">Transmembrane</keyword>
<sequence>MEYFRYLEPWLASWNISLDSVHLLSNKTVKWSEIRENFRDLWRNDDWQIRLSWFLIVCTVVNFVFIGIAWKIYDSEKFLLFKISEISAAEHQQGTKPDMFNIFYRTHNLKGPEKKMEMNWPCAPNAIISLAQTHSDGLPMAQGNEGQSLDISICSSVQRCIDVELVLQEVVSEVVVFPPPCAPAMSKNTFGQLPIKTTFN</sequence>
<comment type="caution">
    <text evidence="2">The sequence shown here is derived from an EMBL/GenBank/DDBJ whole genome shotgun (WGS) entry which is preliminary data.</text>
</comment>
<reference evidence="2 3" key="1">
    <citation type="journal article" date="2018" name="Sci. Rep.">
        <title>Comparative analysis of the Pocillopora damicornis genome highlights role of immune system in coral evolution.</title>
        <authorList>
            <person name="Cunning R."/>
            <person name="Bay R.A."/>
            <person name="Gillette P."/>
            <person name="Baker A.C."/>
            <person name="Traylor-Knowles N."/>
        </authorList>
    </citation>
    <scope>NUCLEOTIDE SEQUENCE [LARGE SCALE GENOMIC DNA]</scope>
    <source>
        <strain evidence="2">RSMAS</strain>
        <tissue evidence="2">Whole animal</tissue>
    </source>
</reference>
<dbReference type="Proteomes" id="UP000275408">
    <property type="component" value="Unassembled WGS sequence"/>
</dbReference>
<organism evidence="2 3">
    <name type="scientific">Pocillopora damicornis</name>
    <name type="common">Cauliflower coral</name>
    <name type="synonym">Millepora damicornis</name>
    <dbReference type="NCBI Taxonomy" id="46731"/>
    <lineage>
        <taxon>Eukaryota</taxon>
        <taxon>Metazoa</taxon>
        <taxon>Cnidaria</taxon>
        <taxon>Anthozoa</taxon>
        <taxon>Hexacorallia</taxon>
        <taxon>Scleractinia</taxon>
        <taxon>Astrocoeniina</taxon>
        <taxon>Pocilloporidae</taxon>
        <taxon>Pocillopora</taxon>
    </lineage>
</organism>
<name>A0A3M6UJE9_POCDA</name>
<keyword evidence="3" id="KW-1185">Reference proteome</keyword>
<keyword evidence="1" id="KW-0472">Membrane</keyword>
<gene>
    <name evidence="2" type="ORF">pdam_00000402</name>
</gene>
<protein>
    <submittedName>
        <fullName evidence="2">Uncharacterized protein</fullName>
    </submittedName>
</protein>
<evidence type="ECO:0000256" key="1">
    <source>
        <dbReference type="SAM" id="Phobius"/>
    </source>
</evidence>
<dbReference type="EMBL" id="RCHS01001413">
    <property type="protein sequence ID" value="RMX53776.1"/>
    <property type="molecule type" value="Genomic_DNA"/>
</dbReference>
<dbReference type="AlphaFoldDB" id="A0A3M6UJE9"/>
<feature type="transmembrane region" description="Helical" evidence="1">
    <location>
        <begin position="51"/>
        <end position="73"/>
    </location>
</feature>